<sequence>MADEHVKFLGLGTVVEVDDMDALKDTKYVVMARAIGQDSNGETILRYMLAPHPHGDVPDQKDNILRITASQIKQVIYEGYTDELDEKLLDDLENTMRGALAQVKSKAKAETNGQNNSDEPVKQTVPLVQQETKNVVENQEFKEKELLKKDPFYKFRKMKEENANGRSD</sequence>
<dbReference type="OrthoDB" id="2191831at2"/>
<evidence type="ECO:0008006" key="4">
    <source>
        <dbReference type="Google" id="ProtNLM"/>
    </source>
</evidence>
<reference evidence="3" key="1">
    <citation type="submission" date="2017-08" db="EMBL/GenBank/DDBJ databases">
        <title>Draft genome sequence of Lactococcus sp. strain Rs-Y01, isolated from the gut of the lower termite Reticulitermes speratus.</title>
        <authorList>
            <person name="Ohkuma M."/>
            <person name="Yuki M."/>
        </authorList>
    </citation>
    <scope>NUCLEOTIDE SEQUENCE [LARGE SCALE GENOMIC DNA]</scope>
    <source>
        <strain evidence="3">Rs-Y01</strain>
    </source>
</reference>
<evidence type="ECO:0000313" key="2">
    <source>
        <dbReference type="EMBL" id="GAX48460.1"/>
    </source>
</evidence>
<dbReference type="RefSeq" id="WP_094785471.1">
    <property type="nucleotide sequence ID" value="NZ_BEDT01000008.1"/>
</dbReference>
<dbReference type="EMBL" id="BEDT01000008">
    <property type="protein sequence ID" value="GAX48460.1"/>
    <property type="molecule type" value="Genomic_DNA"/>
</dbReference>
<name>A0A224XB34_9LACT</name>
<dbReference type="Pfam" id="PF13780">
    <property type="entry name" value="DUF4176"/>
    <property type="match status" value="1"/>
</dbReference>
<gene>
    <name evidence="2" type="ORF">RsY01_2089</name>
</gene>
<comment type="caution">
    <text evidence="2">The sequence shown here is derived from an EMBL/GenBank/DDBJ whole genome shotgun (WGS) entry which is preliminary data.</text>
</comment>
<accession>A0A224XB34</accession>
<dbReference type="Proteomes" id="UP000218689">
    <property type="component" value="Unassembled WGS sequence"/>
</dbReference>
<feature type="region of interest" description="Disordered" evidence="1">
    <location>
        <begin position="103"/>
        <end position="127"/>
    </location>
</feature>
<proteinExistence type="predicted"/>
<keyword evidence="3" id="KW-1185">Reference proteome</keyword>
<dbReference type="AlphaFoldDB" id="A0A224XB34"/>
<evidence type="ECO:0000256" key="1">
    <source>
        <dbReference type="SAM" id="MobiDB-lite"/>
    </source>
</evidence>
<evidence type="ECO:0000313" key="3">
    <source>
        <dbReference type="Proteomes" id="UP000218689"/>
    </source>
</evidence>
<organism evidence="2 3">
    <name type="scientific">Pseudolactococcus reticulitermitis</name>
    <dbReference type="NCBI Taxonomy" id="2025039"/>
    <lineage>
        <taxon>Bacteria</taxon>
        <taxon>Bacillati</taxon>
        <taxon>Bacillota</taxon>
        <taxon>Bacilli</taxon>
        <taxon>Lactobacillales</taxon>
        <taxon>Streptococcaceae</taxon>
        <taxon>Pseudolactococcus</taxon>
    </lineage>
</organism>
<dbReference type="InterPro" id="IPR025233">
    <property type="entry name" value="DUF4176"/>
</dbReference>
<protein>
    <recommendedName>
        <fullName evidence="4">DUF4176 domain-containing protein</fullName>
    </recommendedName>
</protein>